<dbReference type="PANTHER" id="PTHR34216">
    <property type="match status" value="1"/>
</dbReference>
<feature type="compositionally biased region" description="Low complexity" evidence="3">
    <location>
        <begin position="424"/>
        <end position="435"/>
    </location>
</feature>
<comment type="subcellular location">
    <subcellularLocation>
        <location evidence="1">Secreted</location>
    </subcellularLocation>
</comment>
<dbReference type="InterPro" id="IPR011330">
    <property type="entry name" value="Glyco_hydro/deAcase_b/a-brl"/>
</dbReference>
<dbReference type="GO" id="GO:0005975">
    <property type="term" value="P:carbohydrate metabolic process"/>
    <property type="evidence" value="ECO:0007669"/>
    <property type="project" value="InterPro"/>
</dbReference>
<evidence type="ECO:0000256" key="2">
    <source>
        <dbReference type="ARBA" id="ARBA00022729"/>
    </source>
</evidence>
<accession>A0A6J4I0Q6</accession>
<dbReference type="CDD" id="cd10918">
    <property type="entry name" value="CE4_NodB_like_5s_6s"/>
    <property type="match status" value="1"/>
</dbReference>
<protein>
    <recommendedName>
        <fullName evidence="5">NodB homology domain-containing protein</fullName>
    </recommendedName>
</protein>
<dbReference type="InterPro" id="IPR051398">
    <property type="entry name" value="Polysacch_Deacetylase"/>
</dbReference>
<evidence type="ECO:0000256" key="1">
    <source>
        <dbReference type="ARBA" id="ARBA00004613"/>
    </source>
</evidence>
<feature type="domain" description="NodB homology" evidence="5">
    <location>
        <begin position="138"/>
        <end position="271"/>
    </location>
</feature>
<dbReference type="Gene3D" id="3.20.20.370">
    <property type="entry name" value="Glycoside hydrolase/deacetylase"/>
    <property type="match status" value="1"/>
</dbReference>
<organism evidence="6">
    <name type="scientific">uncultured Acidimicrobiales bacterium</name>
    <dbReference type="NCBI Taxonomy" id="310071"/>
    <lineage>
        <taxon>Bacteria</taxon>
        <taxon>Bacillati</taxon>
        <taxon>Actinomycetota</taxon>
        <taxon>Acidimicrobiia</taxon>
        <taxon>Acidimicrobiales</taxon>
        <taxon>environmental samples</taxon>
    </lineage>
</organism>
<evidence type="ECO:0000256" key="3">
    <source>
        <dbReference type="SAM" id="MobiDB-lite"/>
    </source>
</evidence>
<sequence length="465" mass="48189">MTAPVSFAAPVATRSQIRQLVVGLVALPLTLLPFVGYANLTPEGRLVRDRAVVAISPPTLPRLSEALRQAAASTAPRYEGAVMALAYHGIGSASDGEGGFVISPTRFGEHLATLRAGGMNTVTAAEVAAAFTGGPALPPNAVMLSFDDGRADAMMFADPLLKEAGMAATMFVISGAASEPGIYYASWDKIEGYARSGRWDIQSHTAASHRDHESEGAGSLPKLTSLAPGESLDDYRARVRADLGDASAAIEEHIGRRPVAFAYPFGAYGADRSNDPAIIDVVREEVGREHAVAFQQDDQETVPLLTPDQDRLRLRRLEVQNWSGLELLQRIDRAGRPEQTTDGAPSPAELALPAIGDPPPPGTASGPPSTSTTLAGAVNRTGDTRRTLPGATSPPVPAGIVPPQAIPPPPPPPVTVAPPPAPVLPITAPPVVTTRPPQPVPPTTSPPTTACRPAGKSGKCAGGSG</sequence>
<dbReference type="Pfam" id="PF01522">
    <property type="entry name" value="Polysacc_deac_1"/>
    <property type="match status" value="1"/>
</dbReference>
<name>A0A6J4I0Q6_9ACTN</name>
<proteinExistence type="predicted"/>
<evidence type="ECO:0000256" key="4">
    <source>
        <dbReference type="SAM" id="Phobius"/>
    </source>
</evidence>
<keyword evidence="2" id="KW-0732">Signal</keyword>
<dbReference type="AlphaFoldDB" id="A0A6J4I0Q6"/>
<gene>
    <name evidence="6" type="ORF">AVDCRST_MAG10-1452</name>
</gene>
<dbReference type="EMBL" id="CADCTB010000096">
    <property type="protein sequence ID" value="CAA9237982.1"/>
    <property type="molecule type" value="Genomic_DNA"/>
</dbReference>
<dbReference type="InterPro" id="IPR002509">
    <property type="entry name" value="NODB_dom"/>
</dbReference>
<feature type="region of interest" description="Disordered" evidence="3">
    <location>
        <begin position="333"/>
        <end position="465"/>
    </location>
</feature>
<evidence type="ECO:0000313" key="6">
    <source>
        <dbReference type="EMBL" id="CAA9237982.1"/>
    </source>
</evidence>
<feature type="compositionally biased region" description="Low complexity" evidence="3">
    <location>
        <begin position="446"/>
        <end position="459"/>
    </location>
</feature>
<evidence type="ECO:0000259" key="5">
    <source>
        <dbReference type="Pfam" id="PF01522"/>
    </source>
</evidence>
<keyword evidence="4" id="KW-0812">Transmembrane</keyword>
<dbReference type="GO" id="GO:0005576">
    <property type="term" value="C:extracellular region"/>
    <property type="evidence" value="ECO:0007669"/>
    <property type="project" value="UniProtKB-SubCell"/>
</dbReference>
<feature type="compositionally biased region" description="Pro residues" evidence="3">
    <location>
        <begin position="436"/>
        <end position="445"/>
    </location>
</feature>
<dbReference type="SUPFAM" id="SSF88713">
    <property type="entry name" value="Glycoside hydrolase/deacetylase"/>
    <property type="match status" value="1"/>
</dbReference>
<feature type="compositionally biased region" description="Pro residues" evidence="3">
    <location>
        <begin position="404"/>
        <end position="423"/>
    </location>
</feature>
<feature type="transmembrane region" description="Helical" evidence="4">
    <location>
        <begin position="20"/>
        <end position="40"/>
    </location>
</feature>
<keyword evidence="4" id="KW-1133">Transmembrane helix</keyword>
<keyword evidence="4" id="KW-0472">Membrane</keyword>
<dbReference type="PANTHER" id="PTHR34216:SF3">
    <property type="entry name" value="POLY-BETA-1,6-N-ACETYL-D-GLUCOSAMINE N-DEACETYLASE"/>
    <property type="match status" value="1"/>
</dbReference>
<feature type="region of interest" description="Disordered" evidence="3">
    <location>
        <begin position="204"/>
        <end position="225"/>
    </location>
</feature>
<dbReference type="GO" id="GO:0016810">
    <property type="term" value="F:hydrolase activity, acting on carbon-nitrogen (but not peptide) bonds"/>
    <property type="evidence" value="ECO:0007669"/>
    <property type="project" value="InterPro"/>
</dbReference>
<reference evidence="6" key="1">
    <citation type="submission" date="2020-02" db="EMBL/GenBank/DDBJ databases">
        <authorList>
            <person name="Meier V. D."/>
        </authorList>
    </citation>
    <scope>NUCLEOTIDE SEQUENCE</scope>
    <source>
        <strain evidence="6">AVDCRST_MAG10</strain>
    </source>
</reference>
<feature type="compositionally biased region" description="Low complexity" evidence="3">
    <location>
        <begin position="363"/>
        <end position="376"/>
    </location>
</feature>